<evidence type="ECO:0000313" key="1">
    <source>
        <dbReference type="EMBL" id="QOY88209.1"/>
    </source>
</evidence>
<dbReference type="KEGG" id="pfer:IRI77_36655"/>
<reference evidence="1 2" key="1">
    <citation type="submission" date="2020-10" db="EMBL/GenBank/DDBJ databases">
        <title>Complete genome sequence of Paludibaculum fermentans P105T, a facultatively anaerobic acidobacterium capable of dissimilatory Fe(III) reduction.</title>
        <authorList>
            <person name="Dedysh S.N."/>
            <person name="Beletsky A.V."/>
            <person name="Kulichevskaya I.S."/>
            <person name="Mardanov A.V."/>
            <person name="Ravin N.V."/>
        </authorList>
    </citation>
    <scope>NUCLEOTIDE SEQUENCE [LARGE SCALE GENOMIC DNA]</scope>
    <source>
        <strain evidence="1 2">P105</strain>
    </source>
</reference>
<name>A0A7S7SKE3_PALFE</name>
<organism evidence="1 2">
    <name type="scientific">Paludibaculum fermentans</name>
    <dbReference type="NCBI Taxonomy" id="1473598"/>
    <lineage>
        <taxon>Bacteria</taxon>
        <taxon>Pseudomonadati</taxon>
        <taxon>Acidobacteriota</taxon>
        <taxon>Terriglobia</taxon>
        <taxon>Bryobacterales</taxon>
        <taxon>Bryobacteraceae</taxon>
        <taxon>Paludibaculum</taxon>
    </lineage>
</organism>
<proteinExistence type="predicted"/>
<evidence type="ECO:0000313" key="2">
    <source>
        <dbReference type="Proteomes" id="UP000593892"/>
    </source>
</evidence>
<keyword evidence="2" id="KW-1185">Reference proteome</keyword>
<dbReference type="RefSeq" id="WP_194449872.1">
    <property type="nucleotide sequence ID" value="NZ_CP063849.1"/>
</dbReference>
<protein>
    <submittedName>
        <fullName evidence="1">Uncharacterized protein</fullName>
    </submittedName>
</protein>
<gene>
    <name evidence="1" type="ORF">IRI77_36655</name>
</gene>
<dbReference type="Proteomes" id="UP000593892">
    <property type="component" value="Chromosome"/>
</dbReference>
<dbReference type="AlphaFoldDB" id="A0A7S7SKE3"/>
<dbReference type="EMBL" id="CP063849">
    <property type="protein sequence ID" value="QOY88209.1"/>
    <property type="molecule type" value="Genomic_DNA"/>
</dbReference>
<accession>A0A7S7SKE3</accession>
<sequence length="84" mass="9811">MTRLDRLGLIRIVRHKKGRVARCILHRRPDESKPMKPADYLGTRYSFRERLEGGHITWSLKQIGHGDELRSFFLPVVTDCLVNP</sequence>